<dbReference type="SUPFAM" id="SSF52540">
    <property type="entry name" value="P-loop containing nucleoside triphosphate hydrolases"/>
    <property type="match status" value="1"/>
</dbReference>
<evidence type="ECO:0000256" key="9">
    <source>
        <dbReference type="SAM" id="MobiDB-lite"/>
    </source>
</evidence>
<dbReference type="GeneID" id="100369235"/>
<accession>A0ABM0MKG3</accession>
<evidence type="ECO:0000256" key="7">
    <source>
        <dbReference type="PROSITE-ProRule" id="PRU00023"/>
    </source>
</evidence>
<feature type="compositionally biased region" description="Low complexity" evidence="9">
    <location>
        <begin position="258"/>
        <end position="270"/>
    </location>
</feature>
<feature type="region of interest" description="Disordered" evidence="9">
    <location>
        <begin position="384"/>
        <end position="406"/>
    </location>
</feature>
<dbReference type="Gene3D" id="1.10.220.150">
    <property type="entry name" value="Arf GTPase activating protein"/>
    <property type="match status" value="1"/>
</dbReference>
<evidence type="ECO:0000313" key="12">
    <source>
        <dbReference type="Proteomes" id="UP000694865"/>
    </source>
</evidence>
<dbReference type="PROSITE" id="PS50115">
    <property type="entry name" value="ARFGAP"/>
    <property type="match status" value="1"/>
</dbReference>
<dbReference type="InterPro" id="IPR011993">
    <property type="entry name" value="PH-like_dom_sf"/>
</dbReference>
<evidence type="ECO:0000256" key="1">
    <source>
        <dbReference type="ARBA" id="ARBA00005430"/>
    </source>
</evidence>
<feature type="region of interest" description="Disordered" evidence="9">
    <location>
        <begin position="183"/>
        <end position="321"/>
    </location>
</feature>
<dbReference type="PANTHER" id="PTHR45819">
    <property type="entry name" value="CENTAURIN-GAMMA-1A"/>
    <property type="match status" value="1"/>
</dbReference>
<keyword evidence="5" id="KW-0862">Zinc</keyword>
<name>A0ABM0MKG3_SACKO</name>
<dbReference type="InterPro" id="IPR002110">
    <property type="entry name" value="Ankyrin_rpt"/>
</dbReference>
<dbReference type="CDD" id="cd08836">
    <property type="entry name" value="ArfGap_AGAP"/>
    <property type="match status" value="1"/>
</dbReference>
<dbReference type="InterPro" id="IPR036770">
    <property type="entry name" value="Ankyrin_rpt-contain_sf"/>
</dbReference>
<dbReference type="InterPro" id="IPR001806">
    <property type="entry name" value="Small_GTPase"/>
</dbReference>
<feature type="non-terminal residue" evidence="13">
    <location>
        <position position="1"/>
    </location>
</feature>
<dbReference type="SUPFAM" id="SSF48403">
    <property type="entry name" value="Ankyrin repeat"/>
    <property type="match status" value="1"/>
</dbReference>
<feature type="domain" description="Arf-GAP" evidence="11">
    <location>
        <begin position="586"/>
        <end position="708"/>
    </location>
</feature>
<evidence type="ECO:0000256" key="3">
    <source>
        <dbReference type="ARBA" id="ARBA00022723"/>
    </source>
</evidence>
<feature type="repeat" description="ANK" evidence="7">
    <location>
        <begin position="779"/>
        <end position="811"/>
    </location>
</feature>
<dbReference type="SMART" id="SM00173">
    <property type="entry name" value="RAS"/>
    <property type="match status" value="1"/>
</dbReference>
<proteinExistence type="inferred from homology"/>
<feature type="compositionally biased region" description="Polar residues" evidence="9">
    <location>
        <begin position="229"/>
        <end position="242"/>
    </location>
</feature>
<organism evidence="12 13">
    <name type="scientific">Saccoglossus kowalevskii</name>
    <name type="common">Acorn worm</name>
    <dbReference type="NCBI Taxonomy" id="10224"/>
    <lineage>
        <taxon>Eukaryota</taxon>
        <taxon>Metazoa</taxon>
        <taxon>Hemichordata</taxon>
        <taxon>Enteropneusta</taxon>
        <taxon>Harrimaniidae</taxon>
        <taxon>Saccoglossus</taxon>
    </lineage>
</organism>
<feature type="compositionally biased region" description="Polar residues" evidence="9">
    <location>
        <begin position="192"/>
        <end position="203"/>
    </location>
</feature>
<dbReference type="Gene3D" id="3.40.50.300">
    <property type="entry name" value="P-loop containing nucleotide triphosphate hydrolases"/>
    <property type="match status" value="1"/>
</dbReference>
<dbReference type="SUPFAM" id="SSF50729">
    <property type="entry name" value="PH domain-like"/>
    <property type="match status" value="1"/>
</dbReference>
<gene>
    <name evidence="13" type="primary">LOC100369235</name>
</gene>
<dbReference type="SMART" id="SM00233">
    <property type="entry name" value="PH"/>
    <property type="match status" value="1"/>
</dbReference>
<dbReference type="SUPFAM" id="SSF57863">
    <property type="entry name" value="ArfGap/RecO-like zinc finger"/>
    <property type="match status" value="1"/>
</dbReference>
<evidence type="ECO:0000256" key="6">
    <source>
        <dbReference type="ARBA" id="ARBA00023043"/>
    </source>
</evidence>
<keyword evidence="3" id="KW-0479">Metal-binding</keyword>
<dbReference type="Gene3D" id="2.30.29.30">
    <property type="entry name" value="Pleckstrin-homology domain (PH domain)/Phosphotyrosine-binding domain (PTB)"/>
    <property type="match status" value="2"/>
</dbReference>
<feature type="region of interest" description="Disordered" evidence="9">
    <location>
        <begin position="493"/>
        <end position="523"/>
    </location>
</feature>
<evidence type="ECO:0000256" key="2">
    <source>
        <dbReference type="ARBA" id="ARBA00022468"/>
    </source>
</evidence>
<dbReference type="InterPro" id="IPR037278">
    <property type="entry name" value="ARFGAP/RecO"/>
</dbReference>
<dbReference type="Proteomes" id="UP000694865">
    <property type="component" value="Unplaced"/>
</dbReference>
<dbReference type="InterPro" id="IPR051282">
    <property type="entry name" value="Arf-GAP_GTPase_ANK_PH"/>
</dbReference>
<dbReference type="SMART" id="SM00175">
    <property type="entry name" value="RAB"/>
    <property type="match status" value="1"/>
</dbReference>
<dbReference type="PROSITE" id="PS50003">
    <property type="entry name" value="PH_DOMAIN"/>
    <property type="match status" value="1"/>
</dbReference>
<dbReference type="PRINTS" id="PR00405">
    <property type="entry name" value="REVINTRACTNG"/>
</dbReference>
<feature type="repeat" description="ANK" evidence="7">
    <location>
        <begin position="746"/>
        <end position="778"/>
    </location>
</feature>
<evidence type="ECO:0000259" key="11">
    <source>
        <dbReference type="PROSITE" id="PS50115"/>
    </source>
</evidence>
<dbReference type="CDD" id="cd01250">
    <property type="entry name" value="PH_AGAP"/>
    <property type="match status" value="1"/>
</dbReference>
<sequence length="829" mass="91746">AFVNSQEWTLSRTVPEIKLGIIGSISSGKSALVHRYLTGSYMQEESPEGGRFKKEIVVDGRNYLLLIRDEGGAPELQFCSWVDAVILVFSVEDESSFNTLYNFYAKIAHYRNTAELPLILVGTQDGISESNPRVIDDSRARRLASDLKRCPYYETCATYGLNIERVFQDAALKIVEQRRLNPIPIPTFTPTNSLPSTPRSIHSNHFVIPQLPAPPPPAPTQTPATPATSSNSSIALPQTPSLQRHHNTMKEDHKHKQQQIQQQQQPTSQQENSKDPPPPSPSSTPSIGRKARRRSNIFTPNKNKVNDAKNGDNLSLGSGRSIPIKQGYLYKRSSKSLNKEWKKKYVTLCDNGKLTYHPSLHDYMDDVHGKEILLLNTTVKVPGKRPPLARANPVGAPSRGNSGTNGMTNDFGAMTITGNLGAIHSNLGLIDKNINLVSYQDKQEIHTKTCSLPRDDGNWDAVVISNSSITPGIFNGLESALASIGSQASSIVNSSKLEPPSSHTKKKHRRIRSSGVAKSMDASQADESDEYEFIIVSLDNRQWHFEAPSSDERDEWVQAVEQQILASIQGIESTKSKDKSCTLDDKVVIQSIRSVRGNEYCVDCEAPSPDWASLNLGALMCIECSGIHRNLGTHLSRVRSLDLDEWPCDITLVMTSIGNSFANSVWEVVLRGRIKPTQSSSREEKEKWIRAKYEHKEYLAPLPYSDESLGEQLLDAVTREDLRMVVLLLAHSNSAEEVNTSYGSQDGRTSLHLSCALANSVITQLLIWYNVDVNCVDADGRTPLSYANAVGAEDCAKILQNNGCTLERLDRTSKTKNKAMFDKLPASVI</sequence>
<dbReference type="Pfam" id="PF12796">
    <property type="entry name" value="Ank_2"/>
    <property type="match status" value="1"/>
</dbReference>
<dbReference type="Pfam" id="PF00071">
    <property type="entry name" value="Ras"/>
    <property type="match status" value="1"/>
</dbReference>
<feature type="compositionally biased region" description="Pro residues" evidence="9">
    <location>
        <begin position="211"/>
        <end position="220"/>
    </location>
</feature>
<dbReference type="SMART" id="SM00105">
    <property type="entry name" value="ArfGap"/>
    <property type="match status" value="1"/>
</dbReference>
<keyword evidence="4 8" id="KW-0863">Zinc-finger</keyword>
<dbReference type="SMART" id="SM00174">
    <property type="entry name" value="RHO"/>
    <property type="match status" value="1"/>
</dbReference>
<dbReference type="SMART" id="SM00248">
    <property type="entry name" value="ANK"/>
    <property type="match status" value="2"/>
</dbReference>
<evidence type="ECO:0000256" key="8">
    <source>
        <dbReference type="PROSITE-ProRule" id="PRU00288"/>
    </source>
</evidence>
<comment type="similarity">
    <text evidence="1">Belongs to the centaurin gamma-like family.</text>
</comment>
<dbReference type="PROSITE" id="PS51421">
    <property type="entry name" value="RAS"/>
    <property type="match status" value="1"/>
</dbReference>
<protein>
    <submittedName>
        <fullName evidence="13">Arf-GAP with GTPase, ANK repeat and PH domain-containing protein 1-like</fullName>
    </submittedName>
</protein>
<keyword evidence="12" id="KW-1185">Reference proteome</keyword>
<feature type="compositionally biased region" description="Basic residues" evidence="9">
    <location>
        <begin position="503"/>
        <end position="512"/>
    </location>
</feature>
<dbReference type="InterPro" id="IPR027417">
    <property type="entry name" value="P-loop_NTPase"/>
</dbReference>
<reference evidence="13" key="1">
    <citation type="submission" date="2025-08" db="UniProtKB">
        <authorList>
            <consortium name="RefSeq"/>
        </authorList>
    </citation>
    <scope>IDENTIFICATION</scope>
    <source>
        <tissue evidence="13">Testes</tissue>
    </source>
</reference>
<dbReference type="Gene3D" id="1.25.40.20">
    <property type="entry name" value="Ankyrin repeat-containing domain"/>
    <property type="match status" value="1"/>
</dbReference>
<evidence type="ECO:0000256" key="4">
    <source>
        <dbReference type="ARBA" id="ARBA00022771"/>
    </source>
</evidence>
<dbReference type="InterPro" id="IPR001164">
    <property type="entry name" value="ArfGAP_dom"/>
</dbReference>
<keyword evidence="6 7" id="KW-0040">ANK repeat</keyword>
<dbReference type="PROSITE" id="PS50088">
    <property type="entry name" value="ANK_REPEAT"/>
    <property type="match status" value="2"/>
</dbReference>
<feature type="domain" description="PH" evidence="10">
    <location>
        <begin position="322"/>
        <end position="565"/>
    </location>
</feature>
<dbReference type="Pfam" id="PF01412">
    <property type="entry name" value="ArfGap"/>
    <property type="match status" value="1"/>
</dbReference>
<dbReference type="PANTHER" id="PTHR45819:SF5">
    <property type="entry name" value="CENTAURIN-GAMMA-1A"/>
    <property type="match status" value="1"/>
</dbReference>
<evidence type="ECO:0000259" key="10">
    <source>
        <dbReference type="PROSITE" id="PS50003"/>
    </source>
</evidence>
<evidence type="ECO:0000313" key="13">
    <source>
        <dbReference type="RefSeq" id="XP_006820504.1"/>
    </source>
</evidence>
<keyword evidence="2" id="KW-0343">GTPase activation</keyword>
<dbReference type="CDD" id="cd04103">
    <property type="entry name" value="Centaurin_gamma"/>
    <property type="match status" value="1"/>
</dbReference>
<evidence type="ECO:0000256" key="5">
    <source>
        <dbReference type="ARBA" id="ARBA00022833"/>
    </source>
</evidence>
<dbReference type="RefSeq" id="XP_006820504.1">
    <property type="nucleotide sequence ID" value="XM_006820441.1"/>
</dbReference>
<dbReference type="InterPro" id="IPR001849">
    <property type="entry name" value="PH_domain"/>
</dbReference>
<dbReference type="InterPro" id="IPR038508">
    <property type="entry name" value="ArfGAP_dom_sf"/>
</dbReference>
<dbReference type="PROSITE" id="PS51419">
    <property type="entry name" value="RAB"/>
    <property type="match status" value="1"/>
</dbReference>